<organism evidence="2 3">
    <name type="scientific">Periconia macrospinosa</name>
    <dbReference type="NCBI Taxonomy" id="97972"/>
    <lineage>
        <taxon>Eukaryota</taxon>
        <taxon>Fungi</taxon>
        <taxon>Dikarya</taxon>
        <taxon>Ascomycota</taxon>
        <taxon>Pezizomycotina</taxon>
        <taxon>Dothideomycetes</taxon>
        <taxon>Pleosporomycetidae</taxon>
        <taxon>Pleosporales</taxon>
        <taxon>Massarineae</taxon>
        <taxon>Periconiaceae</taxon>
        <taxon>Periconia</taxon>
    </lineage>
</organism>
<gene>
    <name evidence="2" type="ORF">DM02DRAFT_43635</name>
</gene>
<keyword evidence="3" id="KW-1185">Reference proteome</keyword>
<dbReference type="AlphaFoldDB" id="A0A2V1CX78"/>
<dbReference type="Proteomes" id="UP000244855">
    <property type="component" value="Unassembled WGS sequence"/>
</dbReference>
<evidence type="ECO:0000256" key="1">
    <source>
        <dbReference type="SAM" id="MobiDB-lite"/>
    </source>
</evidence>
<feature type="compositionally biased region" description="Polar residues" evidence="1">
    <location>
        <begin position="105"/>
        <end position="119"/>
    </location>
</feature>
<accession>A0A2V1CX78</accession>
<dbReference type="EMBL" id="KZ806410">
    <property type="protein sequence ID" value="PVH90335.1"/>
    <property type="molecule type" value="Genomic_DNA"/>
</dbReference>
<evidence type="ECO:0000313" key="3">
    <source>
        <dbReference type="Proteomes" id="UP000244855"/>
    </source>
</evidence>
<feature type="region of interest" description="Disordered" evidence="1">
    <location>
        <begin position="105"/>
        <end position="134"/>
    </location>
</feature>
<protein>
    <submittedName>
        <fullName evidence="2">Uncharacterized protein</fullName>
    </submittedName>
</protein>
<reference evidence="2 3" key="1">
    <citation type="journal article" date="2018" name="Sci. Rep.">
        <title>Comparative genomics provides insights into the lifestyle and reveals functional heterogeneity of dark septate endophytic fungi.</title>
        <authorList>
            <person name="Knapp D.G."/>
            <person name="Nemeth J.B."/>
            <person name="Barry K."/>
            <person name="Hainaut M."/>
            <person name="Henrissat B."/>
            <person name="Johnson J."/>
            <person name="Kuo A."/>
            <person name="Lim J.H.P."/>
            <person name="Lipzen A."/>
            <person name="Nolan M."/>
            <person name="Ohm R.A."/>
            <person name="Tamas L."/>
            <person name="Grigoriev I.V."/>
            <person name="Spatafora J.W."/>
            <person name="Nagy L.G."/>
            <person name="Kovacs G.M."/>
        </authorList>
    </citation>
    <scope>NUCLEOTIDE SEQUENCE [LARGE SCALE GENOMIC DNA]</scope>
    <source>
        <strain evidence="2 3">DSE2036</strain>
    </source>
</reference>
<proteinExistence type="predicted"/>
<sequence>MRSNSATASECISFRKGILVSVESFSFVSGVATMSRTASTNLLQALATTSRCLRARGSQLVNCSSPNELTKSRCHRRTTYVIRVTSGGESTRQVTSVTVDCNQPGCSASSRNPANNGTTNEDEVTKLIRAGRGS</sequence>
<name>A0A2V1CX78_9PLEO</name>
<evidence type="ECO:0000313" key="2">
    <source>
        <dbReference type="EMBL" id="PVH90335.1"/>
    </source>
</evidence>